<dbReference type="Proteomes" id="UP000586827">
    <property type="component" value="Unassembled WGS sequence"/>
</dbReference>
<dbReference type="GO" id="GO:0003700">
    <property type="term" value="F:DNA-binding transcription factor activity"/>
    <property type="evidence" value="ECO:0007669"/>
    <property type="project" value="TreeGrafter"/>
</dbReference>
<feature type="DNA-binding region" description="H-T-H motif" evidence="4">
    <location>
        <begin position="37"/>
        <end position="56"/>
    </location>
</feature>
<dbReference type="PANTHER" id="PTHR30055">
    <property type="entry name" value="HTH-TYPE TRANSCRIPTIONAL REGULATOR RUTR"/>
    <property type="match status" value="1"/>
</dbReference>
<dbReference type="PROSITE" id="PS50977">
    <property type="entry name" value="HTH_TETR_2"/>
    <property type="match status" value="1"/>
</dbReference>
<gene>
    <name evidence="6" type="ORF">HLB23_30610</name>
</gene>
<dbReference type="InterPro" id="IPR009057">
    <property type="entry name" value="Homeodomain-like_sf"/>
</dbReference>
<dbReference type="AlphaFoldDB" id="A0A849C603"/>
<reference evidence="6 7" key="1">
    <citation type="submission" date="2020-05" db="EMBL/GenBank/DDBJ databases">
        <title>MicrobeNet Type strains.</title>
        <authorList>
            <person name="Nicholson A.C."/>
        </authorList>
    </citation>
    <scope>NUCLEOTIDE SEQUENCE [LARGE SCALE GENOMIC DNA]</scope>
    <source>
        <strain evidence="6 7">JCM 3224</strain>
    </source>
</reference>
<dbReference type="InterPro" id="IPR050109">
    <property type="entry name" value="HTH-type_TetR-like_transc_reg"/>
</dbReference>
<dbReference type="Gene3D" id="1.10.357.10">
    <property type="entry name" value="Tetracycline Repressor, domain 2"/>
    <property type="match status" value="1"/>
</dbReference>
<dbReference type="PANTHER" id="PTHR30055:SF234">
    <property type="entry name" value="HTH-TYPE TRANSCRIPTIONAL REGULATOR BETI"/>
    <property type="match status" value="1"/>
</dbReference>
<comment type="caution">
    <text evidence="6">The sequence shown here is derived from an EMBL/GenBank/DDBJ whole genome shotgun (WGS) entry which is preliminary data.</text>
</comment>
<keyword evidence="1" id="KW-0805">Transcription regulation</keyword>
<keyword evidence="7" id="KW-1185">Reference proteome</keyword>
<keyword evidence="2 4" id="KW-0238">DNA-binding</keyword>
<evidence type="ECO:0000313" key="6">
    <source>
        <dbReference type="EMBL" id="NNH74153.1"/>
    </source>
</evidence>
<dbReference type="PRINTS" id="PR00455">
    <property type="entry name" value="HTHTETR"/>
</dbReference>
<evidence type="ECO:0000256" key="2">
    <source>
        <dbReference type="ARBA" id="ARBA00023125"/>
    </source>
</evidence>
<proteinExistence type="predicted"/>
<dbReference type="EMBL" id="JABELX010000012">
    <property type="protein sequence ID" value="NNH74153.1"/>
    <property type="molecule type" value="Genomic_DNA"/>
</dbReference>
<keyword evidence="3" id="KW-0804">Transcription</keyword>
<evidence type="ECO:0000313" key="7">
    <source>
        <dbReference type="Proteomes" id="UP000586827"/>
    </source>
</evidence>
<dbReference type="GO" id="GO:0000976">
    <property type="term" value="F:transcription cis-regulatory region binding"/>
    <property type="evidence" value="ECO:0007669"/>
    <property type="project" value="TreeGrafter"/>
</dbReference>
<feature type="domain" description="HTH tetR-type" evidence="5">
    <location>
        <begin position="14"/>
        <end position="74"/>
    </location>
</feature>
<dbReference type="Pfam" id="PF00440">
    <property type="entry name" value="TetR_N"/>
    <property type="match status" value="1"/>
</dbReference>
<sequence>MTGRATPGTVIAGRSTKDAIRLAALRLFSTKGFELTSLREVADEVGITKASLYYHYASKQDLLLAVIEPVFADMRAMAADLEGLEYSRDTVRAVLTRQLHTMLAHRHIGVMFVKDGVAVGQAIGESYLDMMAMHRKLCCWLAGPDADAEAMLRASAALEIAKTALLSQDLTPHADEALVERVLLDAALTVLNPAR</sequence>
<dbReference type="RefSeq" id="WP_067516896.1">
    <property type="nucleotide sequence ID" value="NZ_JABELX010000012.1"/>
</dbReference>
<evidence type="ECO:0000256" key="3">
    <source>
        <dbReference type="ARBA" id="ARBA00023163"/>
    </source>
</evidence>
<dbReference type="InterPro" id="IPR001647">
    <property type="entry name" value="HTH_TetR"/>
</dbReference>
<evidence type="ECO:0000259" key="5">
    <source>
        <dbReference type="PROSITE" id="PS50977"/>
    </source>
</evidence>
<name>A0A849C603_9NOCA</name>
<organism evidence="6 7">
    <name type="scientific">Nocardia uniformis</name>
    <dbReference type="NCBI Taxonomy" id="53432"/>
    <lineage>
        <taxon>Bacteria</taxon>
        <taxon>Bacillati</taxon>
        <taxon>Actinomycetota</taxon>
        <taxon>Actinomycetes</taxon>
        <taxon>Mycobacteriales</taxon>
        <taxon>Nocardiaceae</taxon>
        <taxon>Nocardia</taxon>
    </lineage>
</organism>
<evidence type="ECO:0000256" key="4">
    <source>
        <dbReference type="PROSITE-ProRule" id="PRU00335"/>
    </source>
</evidence>
<dbReference type="SUPFAM" id="SSF46689">
    <property type="entry name" value="Homeodomain-like"/>
    <property type="match status" value="1"/>
</dbReference>
<evidence type="ECO:0000256" key="1">
    <source>
        <dbReference type="ARBA" id="ARBA00023015"/>
    </source>
</evidence>
<protein>
    <submittedName>
        <fullName evidence="6">TetR/AcrR family transcriptional regulator</fullName>
    </submittedName>
</protein>
<accession>A0A849C603</accession>